<sequence length="58" mass="6931">MVDFLLLLLIIGCLLGLYFLWLVFSLMRHAIACMKVWLDIHCAHKPGDYYFEKRDDRN</sequence>
<evidence type="ECO:0000313" key="3">
    <source>
        <dbReference type="EMBL" id="XCD04478.1"/>
    </source>
</evidence>
<protein>
    <submittedName>
        <fullName evidence="2">Uncharacterized protein</fullName>
    </submittedName>
</protein>
<name>A0AAU8AU54_9VIRU</name>
<evidence type="ECO:0000256" key="1">
    <source>
        <dbReference type="SAM" id="Phobius"/>
    </source>
</evidence>
<accession>A0AAU8AU54</accession>
<evidence type="ECO:0000313" key="2">
    <source>
        <dbReference type="EMBL" id="XCD03363.1"/>
    </source>
</evidence>
<dbReference type="EMBL" id="PP511348">
    <property type="protein sequence ID" value="XCD03363.1"/>
    <property type="molecule type" value="Genomic_DNA"/>
</dbReference>
<keyword evidence="1" id="KW-1133">Transmembrane helix</keyword>
<keyword evidence="1" id="KW-0472">Membrane</keyword>
<feature type="transmembrane region" description="Helical" evidence="1">
    <location>
        <begin position="6"/>
        <end position="27"/>
    </location>
</feature>
<keyword evidence="1" id="KW-0812">Transmembrane</keyword>
<reference evidence="2" key="1">
    <citation type="submission" date="2024-03" db="EMBL/GenBank/DDBJ databases">
        <title>Diverse circular DNA viruses in blood, oral, and fecal samples of captive lemurs.</title>
        <authorList>
            <person name="Paietta E.N."/>
            <person name="Kraberger S."/>
            <person name="Lund M.C."/>
            <person name="Custer J.M."/>
            <person name="Vargas K.M."/>
            <person name="Ehmke E.E."/>
            <person name="Yoder A.D."/>
            <person name="Varsani A."/>
        </authorList>
    </citation>
    <scope>NUCLEOTIDE SEQUENCE</scope>
    <source>
        <strain evidence="2">Duke_18_56</strain>
        <strain evidence="3">Duke_23FS_42</strain>
    </source>
</reference>
<proteinExistence type="predicted"/>
<dbReference type="EMBL" id="PP511465">
    <property type="protein sequence ID" value="XCD04478.1"/>
    <property type="molecule type" value="Genomic_DNA"/>
</dbReference>
<organism evidence="2">
    <name type="scientific">Dulem virus 189</name>
    <dbReference type="NCBI Taxonomy" id="3145666"/>
    <lineage>
        <taxon>Viruses</taxon>
        <taxon>Monodnaviria</taxon>
        <taxon>Sangervirae</taxon>
        <taxon>Phixviricota</taxon>
        <taxon>Malgrandaviricetes</taxon>
        <taxon>Petitvirales</taxon>
        <taxon>Microviridae</taxon>
        <taxon>Microvirus</taxon>
    </lineage>
</organism>